<reference evidence="14" key="1">
    <citation type="journal article" date="2021" name="Nat. Commun.">
        <title>Genetic determinants of endophytism in the Arabidopsis root mycobiome.</title>
        <authorList>
            <person name="Mesny F."/>
            <person name="Miyauchi S."/>
            <person name="Thiergart T."/>
            <person name="Pickel B."/>
            <person name="Atanasova L."/>
            <person name="Karlsson M."/>
            <person name="Huettel B."/>
            <person name="Barry K.W."/>
            <person name="Haridas S."/>
            <person name="Chen C."/>
            <person name="Bauer D."/>
            <person name="Andreopoulos W."/>
            <person name="Pangilinan J."/>
            <person name="LaButti K."/>
            <person name="Riley R."/>
            <person name="Lipzen A."/>
            <person name="Clum A."/>
            <person name="Drula E."/>
            <person name="Henrissat B."/>
            <person name="Kohler A."/>
            <person name="Grigoriev I.V."/>
            <person name="Martin F.M."/>
            <person name="Hacquard S."/>
        </authorList>
    </citation>
    <scope>NUCLEOTIDE SEQUENCE</scope>
    <source>
        <strain evidence="14">MPI-SDFR-AT-0120</strain>
    </source>
</reference>
<evidence type="ECO:0000259" key="11">
    <source>
        <dbReference type="PROSITE" id="PS50089"/>
    </source>
</evidence>
<evidence type="ECO:0000256" key="7">
    <source>
        <dbReference type="ARBA" id="ARBA00022833"/>
    </source>
</evidence>
<evidence type="ECO:0000256" key="8">
    <source>
        <dbReference type="ARBA" id="ARBA00022840"/>
    </source>
</evidence>
<dbReference type="PANTHER" id="PTHR45626">
    <property type="entry name" value="TRANSCRIPTION TERMINATION FACTOR 2-RELATED"/>
    <property type="match status" value="1"/>
</dbReference>
<dbReference type="GO" id="GO:0016787">
    <property type="term" value="F:hydrolase activity"/>
    <property type="evidence" value="ECO:0007669"/>
    <property type="project" value="UniProtKB-KW"/>
</dbReference>
<evidence type="ECO:0000313" key="15">
    <source>
        <dbReference type="Proteomes" id="UP000813461"/>
    </source>
</evidence>
<dbReference type="GO" id="GO:0008094">
    <property type="term" value="F:ATP-dependent activity, acting on DNA"/>
    <property type="evidence" value="ECO:0007669"/>
    <property type="project" value="TreeGrafter"/>
</dbReference>
<dbReference type="OrthoDB" id="423559at2759"/>
<dbReference type="InterPro" id="IPR049730">
    <property type="entry name" value="SNF2/RAD54-like_C"/>
</dbReference>
<evidence type="ECO:0000256" key="1">
    <source>
        <dbReference type="ARBA" id="ARBA00007025"/>
    </source>
</evidence>
<dbReference type="Gene3D" id="3.40.50.10810">
    <property type="entry name" value="Tandem AAA-ATPase domain"/>
    <property type="match status" value="1"/>
</dbReference>
<dbReference type="InterPro" id="IPR018957">
    <property type="entry name" value="Znf_C3HC4_RING-type"/>
</dbReference>
<dbReference type="GO" id="GO:0000724">
    <property type="term" value="P:double-strand break repair via homologous recombination"/>
    <property type="evidence" value="ECO:0007669"/>
    <property type="project" value="TreeGrafter"/>
</dbReference>
<feature type="domain" description="Helicase ATP-binding" evidence="12">
    <location>
        <begin position="324"/>
        <end position="517"/>
    </location>
</feature>
<dbReference type="InterPro" id="IPR014001">
    <property type="entry name" value="Helicase_ATP-bd"/>
</dbReference>
<feature type="compositionally biased region" description="Basic residues" evidence="10">
    <location>
        <begin position="815"/>
        <end position="833"/>
    </location>
</feature>
<keyword evidence="8" id="KW-0067">ATP-binding</keyword>
<feature type="compositionally biased region" description="Low complexity" evidence="10">
    <location>
        <begin position="216"/>
        <end position="238"/>
    </location>
</feature>
<comment type="similarity">
    <text evidence="1">Belongs to the SNF2/RAD54 helicase family.</text>
</comment>
<dbReference type="InterPro" id="IPR038718">
    <property type="entry name" value="SNF2-like_sf"/>
</dbReference>
<keyword evidence="3" id="KW-0547">Nucleotide-binding</keyword>
<dbReference type="PANTHER" id="PTHR45626:SF16">
    <property type="entry name" value="ATP-DEPENDENT HELICASE ULS1"/>
    <property type="match status" value="1"/>
</dbReference>
<dbReference type="GO" id="GO:0005634">
    <property type="term" value="C:nucleus"/>
    <property type="evidence" value="ECO:0007669"/>
    <property type="project" value="TreeGrafter"/>
</dbReference>
<feature type="region of interest" description="Disordered" evidence="10">
    <location>
        <begin position="754"/>
        <end position="834"/>
    </location>
</feature>
<dbReference type="InterPro" id="IPR000330">
    <property type="entry name" value="SNF2_N"/>
</dbReference>
<evidence type="ECO:0000256" key="2">
    <source>
        <dbReference type="ARBA" id="ARBA00022723"/>
    </source>
</evidence>
<evidence type="ECO:0000256" key="3">
    <source>
        <dbReference type="ARBA" id="ARBA00022741"/>
    </source>
</evidence>
<feature type="domain" description="RING-type" evidence="11">
    <location>
        <begin position="676"/>
        <end position="726"/>
    </location>
</feature>
<evidence type="ECO:0000256" key="6">
    <source>
        <dbReference type="ARBA" id="ARBA00022806"/>
    </source>
</evidence>
<dbReference type="Pfam" id="PF00176">
    <property type="entry name" value="SNF2-rel_dom"/>
    <property type="match status" value="1"/>
</dbReference>
<evidence type="ECO:0000256" key="4">
    <source>
        <dbReference type="ARBA" id="ARBA00022771"/>
    </source>
</evidence>
<dbReference type="PROSITE" id="PS51194">
    <property type="entry name" value="HELICASE_CTER"/>
    <property type="match status" value="1"/>
</dbReference>
<keyword evidence="15" id="KW-1185">Reference proteome</keyword>
<dbReference type="GO" id="GO:0004386">
    <property type="term" value="F:helicase activity"/>
    <property type="evidence" value="ECO:0007669"/>
    <property type="project" value="UniProtKB-KW"/>
</dbReference>
<keyword evidence="7" id="KW-0862">Zinc</keyword>
<evidence type="ECO:0000256" key="5">
    <source>
        <dbReference type="ARBA" id="ARBA00022801"/>
    </source>
</evidence>
<feature type="compositionally biased region" description="Polar residues" evidence="10">
    <location>
        <begin position="65"/>
        <end position="80"/>
    </location>
</feature>
<feature type="compositionally biased region" description="Pro residues" evidence="10">
    <location>
        <begin position="240"/>
        <end position="254"/>
    </location>
</feature>
<gene>
    <name evidence="14" type="ORF">FB567DRAFT_73645</name>
</gene>
<keyword evidence="4 9" id="KW-0863">Zinc-finger</keyword>
<feature type="compositionally biased region" description="Acidic residues" evidence="10">
    <location>
        <begin position="790"/>
        <end position="804"/>
    </location>
</feature>
<dbReference type="GO" id="GO:0005524">
    <property type="term" value="F:ATP binding"/>
    <property type="evidence" value="ECO:0007669"/>
    <property type="project" value="UniProtKB-KW"/>
</dbReference>
<dbReference type="CDD" id="cd16449">
    <property type="entry name" value="RING-HC"/>
    <property type="match status" value="1"/>
</dbReference>
<proteinExistence type="inferred from homology"/>
<evidence type="ECO:0000256" key="9">
    <source>
        <dbReference type="PROSITE-ProRule" id="PRU00175"/>
    </source>
</evidence>
<dbReference type="GO" id="GO:0005737">
    <property type="term" value="C:cytoplasm"/>
    <property type="evidence" value="ECO:0007669"/>
    <property type="project" value="TreeGrafter"/>
</dbReference>
<dbReference type="SMART" id="SM00184">
    <property type="entry name" value="RING"/>
    <property type="match status" value="1"/>
</dbReference>
<dbReference type="SMART" id="SM00490">
    <property type="entry name" value="HELICc"/>
    <property type="match status" value="1"/>
</dbReference>
<protein>
    <submittedName>
        <fullName evidence="14">SNF2 family N-terminal domain-containing protein</fullName>
    </submittedName>
</protein>
<dbReference type="SUPFAM" id="SSF57850">
    <property type="entry name" value="RING/U-box"/>
    <property type="match status" value="1"/>
</dbReference>
<evidence type="ECO:0000259" key="13">
    <source>
        <dbReference type="PROSITE" id="PS51194"/>
    </source>
</evidence>
<keyword evidence="6" id="KW-0347">Helicase</keyword>
<sequence length="1040" mass="116686">MDPYAGQSEAEIRNSIDMLTQFLNGCSPTHADAAYYRSLLDGMRAQLAGLQNAGSSWMAANTQPSPYIMTPSNGDTSPSSVELPVPRSRKRSLGPADGPEPKRISANPSPLTPGTPDSLFDAPITEQQQQWSLPNRSAEHSRSSGGAFGAHAYPIVDLTISDPPSPEPFPEVVNAFRDDGARPEPRDAFIQETMGEQELAEFLLAPTPANGGYAFQQQRQQGSAQPPSVAPQQQLALPVDFPPRRPVPYLPGPQRPDWLGGDSDDEEYGHFPLSATEAESIEAMLESIGQHGDENAIDGREQTPRTMQSQLMEYQKIGLTWLMKKENGPSKGGILADEMGLGKTVQALALVCARPSTDELCKTTLVIAPVALMRQWEKEISHHVYDHHKLKTYVYWGNGKSANFEKLKRYDVVLTTFGILTSEFKQKESRRESMLYEREMNDPNFRRSGRDTLALLGPRCMWYRIIIDEAHNIKNRNAISSKAAADLQARYRLCLTGTPMMNSIDELFPLLRFLKVDRYSDWTRFSQDIAKPAKNQHPETREKAMQRVQILLKTIMLRRQKTSIVDGKPILNLPPKHTMLDNVEFSDDELAVYKALETKSQIQLNKFIKQGSVSANYACILVLLLRLRQACCHPHLIKDLSQPATEGIAEDDLLERARYLADDVVKRLEAFDSFECPICFEADPNPTIIVPCGHTACGACIQKLIDPARPGREADEANNPRCPTCRGDLKAKLITDYKHFCRVHCPERLDAEDRVEVEENVDSDSEAEEIDDDDGDDVDDKGNLAGFVVSDEEDDAFEAEDEDAGSASGRSVRPTPKKAKKKSKGKGKARVGPKKTLAQLKKESLRNKAAKKKYLRRLEKTYVPSAKIDQTIEILHRIRNNDPTEKTLIFSQFTSLLDLVEVPLLKERFHYQRYDGSMTMDDRASAVEAFMDMNSNVNIMLVSLKAGNAGLNLWRASQVIMLDPFWNPFVEDQAVDRAHRMPQKREVFVHRVLVPETVEDRICLLQDNKREIIGQALDEQASKSLTRLDVRQLKYLFGLG</sequence>
<dbReference type="Gene3D" id="3.40.50.300">
    <property type="entry name" value="P-loop containing nucleotide triphosphate hydrolases"/>
    <property type="match status" value="1"/>
</dbReference>
<evidence type="ECO:0000313" key="14">
    <source>
        <dbReference type="EMBL" id="KAH7086556.1"/>
    </source>
</evidence>
<dbReference type="InterPro" id="IPR001650">
    <property type="entry name" value="Helicase_C-like"/>
</dbReference>
<dbReference type="InterPro" id="IPR013083">
    <property type="entry name" value="Znf_RING/FYVE/PHD"/>
</dbReference>
<dbReference type="GO" id="GO:0008270">
    <property type="term" value="F:zinc ion binding"/>
    <property type="evidence" value="ECO:0007669"/>
    <property type="project" value="UniProtKB-KW"/>
</dbReference>
<dbReference type="PROSITE" id="PS51192">
    <property type="entry name" value="HELICASE_ATP_BIND_1"/>
    <property type="match status" value="1"/>
</dbReference>
<feature type="domain" description="Helicase C-terminal" evidence="13">
    <location>
        <begin position="867"/>
        <end position="1029"/>
    </location>
</feature>
<accession>A0A8K0R591</accession>
<dbReference type="AlphaFoldDB" id="A0A8K0R591"/>
<dbReference type="PROSITE" id="PS50089">
    <property type="entry name" value="ZF_RING_2"/>
    <property type="match status" value="1"/>
</dbReference>
<evidence type="ECO:0000256" key="10">
    <source>
        <dbReference type="SAM" id="MobiDB-lite"/>
    </source>
</evidence>
<dbReference type="EMBL" id="JAGMVJ010000011">
    <property type="protein sequence ID" value="KAH7086556.1"/>
    <property type="molecule type" value="Genomic_DNA"/>
</dbReference>
<evidence type="ECO:0000259" key="12">
    <source>
        <dbReference type="PROSITE" id="PS51192"/>
    </source>
</evidence>
<dbReference type="InterPro" id="IPR027417">
    <property type="entry name" value="P-loop_NTPase"/>
</dbReference>
<name>A0A8K0R591_9PLEO</name>
<feature type="region of interest" description="Disordered" evidence="10">
    <location>
        <begin position="65"/>
        <end position="148"/>
    </location>
</feature>
<dbReference type="CDD" id="cd18793">
    <property type="entry name" value="SF2_C_SNF"/>
    <property type="match status" value="1"/>
</dbReference>
<keyword evidence="5" id="KW-0378">Hydrolase</keyword>
<dbReference type="Gene3D" id="3.30.40.10">
    <property type="entry name" value="Zinc/RING finger domain, C3HC4 (zinc finger)"/>
    <property type="match status" value="1"/>
</dbReference>
<dbReference type="SUPFAM" id="SSF52540">
    <property type="entry name" value="P-loop containing nucleoside triphosphate hydrolases"/>
    <property type="match status" value="2"/>
</dbReference>
<feature type="compositionally biased region" description="Polar residues" evidence="10">
    <location>
        <begin position="125"/>
        <end position="135"/>
    </location>
</feature>
<comment type="caution">
    <text evidence="14">The sequence shown here is derived from an EMBL/GenBank/DDBJ whole genome shotgun (WGS) entry which is preliminary data.</text>
</comment>
<dbReference type="SMART" id="SM00487">
    <property type="entry name" value="DEXDc"/>
    <property type="match status" value="1"/>
</dbReference>
<organism evidence="14 15">
    <name type="scientific">Paraphoma chrysanthemicola</name>
    <dbReference type="NCBI Taxonomy" id="798071"/>
    <lineage>
        <taxon>Eukaryota</taxon>
        <taxon>Fungi</taxon>
        <taxon>Dikarya</taxon>
        <taxon>Ascomycota</taxon>
        <taxon>Pezizomycotina</taxon>
        <taxon>Dothideomycetes</taxon>
        <taxon>Pleosporomycetidae</taxon>
        <taxon>Pleosporales</taxon>
        <taxon>Pleosporineae</taxon>
        <taxon>Phaeosphaeriaceae</taxon>
        <taxon>Paraphoma</taxon>
    </lineage>
</organism>
<dbReference type="InterPro" id="IPR001841">
    <property type="entry name" value="Znf_RING"/>
</dbReference>
<keyword evidence="2" id="KW-0479">Metal-binding</keyword>
<dbReference type="Pfam" id="PF00271">
    <property type="entry name" value="Helicase_C"/>
    <property type="match status" value="1"/>
</dbReference>
<dbReference type="InterPro" id="IPR050628">
    <property type="entry name" value="SNF2_RAD54_helicase_TF"/>
</dbReference>
<feature type="region of interest" description="Disordered" evidence="10">
    <location>
        <begin position="210"/>
        <end position="270"/>
    </location>
</feature>
<dbReference type="CDD" id="cd18008">
    <property type="entry name" value="DEXDc_SHPRH-like"/>
    <property type="match status" value="1"/>
</dbReference>
<dbReference type="Pfam" id="PF00097">
    <property type="entry name" value="zf-C3HC4"/>
    <property type="match status" value="1"/>
</dbReference>
<dbReference type="Proteomes" id="UP000813461">
    <property type="component" value="Unassembled WGS sequence"/>
</dbReference>
<feature type="compositionally biased region" description="Acidic residues" evidence="10">
    <location>
        <begin position="755"/>
        <end position="779"/>
    </location>
</feature>